<dbReference type="InterPro" id="IPR000387">
    <property type="entry name" value="Tyr_Pase_dom"/>
</dbReference>
<protein>
    <submittedName>
        <fullName evidence="2">Tyrosine-protein phosphatase</fullName>
    </submittedName>
</protein>
<organism evidence="2 3">
    <name type="scientific">Microbacterium tenebrionis</name>
    <dbReference type="NCBI Taxonomy" id="2830665"/>
    <lineage>
        <taxon>Bacteria</taxon>
        <taxon>Bacillati</taxon>
        <taxon>Actinomycetota</taxon>
        <taxon>Actinomycetes</taxon>
        <taxon>Micrococcales</taxon>
        <taxon>Microbacteriaceae</taxon>
        <taxon>Microbacterium</taxon>
    </lineage>
</organism>
<comment type="caution">
    <text evidence="2">The sequence shown here is derived from an EMBL/GenBank/DDBJ whole genome shotgun (WGS) entry which is preliminary data.</text>
</comment>
<dbReference type="Proteomes" id="UP001139289">
    <property type="component" value="Unassembled WGS sequence"/>
</dbReference>
<sequence length="235" mass="25011">MTLLELPGVFNARDVGGMPASRGRIREGMLLRSGSLVAAKPAAVAAIEHRVGHIVDLRDGQEVAEAPSAVSSVPTTNLPLFLGSVASFFDEDLSLEEMYRHLVDESGTRLADAVRVIAEGEGTLVHCTVGKDRTGVTVALALSAVDADRDAVVADYALTASQLPAERNRRITEFLRAQHPHAENAVALATQSPAAVMRGILDEIDRRWGSSADYLRAHGIADDDLVALRAALIES</sequence>
<accession>A0A9X1LP17</accession>
<dbReference type="EMBL" id="JAGTTM010000002">
    <property type="protein sequence ID" value="MCC2029269.1"/>
    <property type="molecule type" value="Genomic_DNA"/>
</dbReference>
<feature type="domain" description="Tyrosine specific protein phosphatases" evidence="1">
    <location>
        <begin position="108"/>
        <end position="142"/>
    </location>
</feature>
<proteinExistence type="predicted"/>
<evidence type="ECO:0000313" key="2">
    <source>
        <dbReference type="EMBL" id="MCC2029269.1"/>
    </source>
</evidence>
<dbReference type="AlphaFoldDB" id="A0A9X1LP17"/>
<dbReference type="PROSITE" id="PS00383">
    <property type="entry name" value="TYR_PHOSPHATASE_1"/>
    <property type="match status" value="1"/>
</dbReference>
<dbReference type="GO" id="GO:0004721">
    <property type="term" value="F:phosphoprotein phosphatase activity"/>
    <property type="evidence" value="ECO:0007669"/>
    <property type="project" value="InterPro"/>
</dbReference>
<dbReference type="InterPro" id="IPR029021">
    <property type="entry name" value="Prot-tyrosine_phosphatase-like"/>
</dbReference>
<dbReference type="Pfam" id="PF13350">
    <property type="entry name" value="Y_phosphatase3"/>
    <property type="match status" value="1"/>
</dbReference>
<dbReference type="Gene3D" id="3.90.190.10">
    <property type="entry name" value="Protein tyrosine phosphatase superfamily"/>
    <property type="match status" value="1"/>
</dbReference>
<reference evidence="2" key="1">
    <citation type="submission" date="2021-04" db="EMBL/GenBank/DDBJ databases">
        <title>Microbacterium tenobrionis sp. nov. and Microbacterium allomyrinae sp. nov., isolated from larvae of Tenobrio molitor and Allomyrina dichotoma, respectively.</title>
        <authorList>
            <person name="Lee S.D."/>
        </authorList>
    </citation>
    <scope>NUCLEOTIDE SEQUENCE</scope>
    <source>
        <strain evidence="2">YMB-B2</strain>
    </source>
</reference>
<dbReference type="SUPFAM" id="SSF52799">
    <property type="entry name" value="(Phosphotyrosine protein) phosphatases II"/>
    <property type="match status" value="1"/>
</dbReference>
<dbReference type="InterPro" id="IPR026893">
    <property type="entry name" value="Tyr/Ser_Pase_IphP-type"/>
</dbReference>
<dbReference type="RefSeq" id="WP_227530370.1">
    <property type="nucleotide sequence ID" value="NZ_JAGTTM010000002.1"/>
</dbReference>
<evidence type="ECO:0000313" key="3">
    <source>
        <dbReference type="Proteomes" id="UP001139289"/>
    </source>
</evidence>
<gene>
    <name evidence="2" type="ORF">KEC56_07035</name>
</gene>
<dbReference type="InterPro" id="IPR016130">
    <property type="entry name" value="Tyr_Pase_AS"/>
</dbReference>
<dbReference type="PROSITE" id="PS50056">
    <property type="entry name" value="TYR_PHOSPHATASE_2"/>
    <property type="match status" value="1"/>
</dbReference>
<evidence type="ECO:0000259" key="1">
    <source>
        <dbReference type="PROSITE" id="PS50056"/>
    </source>
</evidence>
<name>A0A9X1LP17_9MICO</name>
<keyword evidence="3" id="KW-1185">Reference proteome</keyword>